<proteinExistence type="inferred from homology"/>
<feature type="compositionally biased region" description="Pro residues" evidence="10">
    <location>
        <begin position="192"/>
        <end position="207"/>
    </location>
</feature>
<dbReference type="Gene3D" id="2.60.40.420">
    <property type="entry name" value="Cupredoxins - blue copper proteins"/>
    <property type="match status" value="1"/>
</dbReference>
<dbReference type="PANTHER" id="PTHR33021:SF449">
    <property type="entry name" value="EARLY NODULIN-LIKE PROTEIN 2"/>
    <property type="match status" value="1"/>
</dbReference>
<dbReference type="InterPro" id="IPR039391">
    <property type="entry name" value="Phytocyanin-like"/>
</dbReference>
<comment type="caution">
    <text evidence="14">The sequence shown here is derived from an EMBL/GenBank/DDBJ whole genome shotgun (WGS) entry which is preliminary data.</text>
</comment>
<feature type="chain" id="PRO_5041926495" description="Phytocyanin domain-containing protein" evidence="12">
    <location>
        <begin position="28"/>
        <end position="307"/>
    </location>
</feature>
<dbReference type="GO" id="GO:0098552">
    <property type="term" value="C:side of membrane"/>
    <property type="evidence" value="ECO:0007669"/>
    <property type="project" value="UniProtKB-KW"/>
</dbReference>
<dbReference type="FunFam" id="2.60.40.420:FF:000010">
    <property type="entry name" value="Early nodulin-like protein 1"/>
    <property type="match status" value="1"/>
</dbReference>
<evidence type="ECO:0000313" key="14">
    <source>
        <dbReference type="EMBL" id="KAK3198544.1"/>
    </source>
</evidence>
<keyword evidence="8" id="KW-0449">Lipoprotein</keyword>
<sequence length="307" mass="32359">MVYQMNVQTFLCLFVVLFGGCLCSSQAYKFYVGGGDGWVVNPKESFNQWAERNRFLINDTLYFKYKKGSDSVLLVNKEDYYNCNTEHPLKKMDGGDSELNLDRSGPFFFISGNQDHCKKGQKLIVAVLHERTPPATPKTPPPSTTTPPPHHAPSPVIPPKPVTPPSQSPTTNPPKVSPGPATPPAHQTPTPSQYPPSPAPVMPPKPITPSQSPNYSPKVSPAPATSPKSSAPVPATSPTATPPSGGSPPVFSPSPLANTPTQSPSGTPADVTSPPAPSPSKSAAALATPSFIVVAVCVVLGNFFSAI</sequence>
<evidence type="ECO:0000259" key="13">
    <source>
        <dbReference type="PROSITE" id="PS51485"/>
    </source>
</evidence>
<dbReference type="AlphaFoldDB" id="A0AAE0A0P7"/>
<evidence type="ECO:0000313" key="15">
    <source>
        <dbReference type="Proteomes" id="UP001281410"/>
    </source>
</evidence>
<feature type="compositionally biased region" description="Polar residues" evidence="10">
    <location>
        <begin position="256"/>
        <end position="266"/>
    </location>
</feature>
<feature type="compositionally biased region" description="Pro residues" evidence="10">
    <location>
        <begin position="134"/>
        <end position="183"/>
    </location>
</feature>
<evidence type="ECO:0000256" key="11">
    <source>
        <dbReference type="SAM" id="Phobius"/>
    </source>
</evidence>
<dbReference type="CDD" id="cd11019">
    <property type="entry name" value="OsENODL1_like"/>
    <property type="match status" value="1"/>
</dbReference>
<feature type="signal peptide" evidence="12">
    <location>
        <begin position="1"/>
        <end position="27"/>
    </location>
</feature>
<keyword evidence="7" id="KW-0325">Glycoprotein</keyword>
<dbReference type="PRINTS" id="PR01217">
    <property type="entry name" value="PRICHEXTENSN"/>
</dbReference>
<keyword evidence="15" id="KW-1185">Reference proteome</keyword>
<evidence type="ECO:0000256" key="7">
    <source>
        <dbReference type="ARBA" id="ARBA00023180"/>
    </source>
</evidence>
<feature type="compositionally biased region" description="Low complexity" evidence="10">
    <location>
        <begin position="216"/>
        <end position="255"/>
    </location>
</feature>
<gene>
    <name evidence="14" type="ORF">Dsin_021959</name>
</gene>
<evidence type="ECO:0000256" key="9">
    <source>
        <dbReference type="ARBA" id="ARBA00035011"/>
    </source>
</evidence>
<dbReference type="PROSITE" id="PS51485">
    <property type="entry name" value="PHYTOCYANIN"/>
    <property type="match status" value="1"/>
</dbReference>
<dbReference type="GO" id="GO:0005886">
    <property type="term" value="C:plasma membrane"/>
    <property type="evidence" value="ECO:0007669"/>
    <property type="project" value="UniProtKB-SubCell"/>
</dbReference>
<comment type="subcellular location">
    <subcellularLocation>
        <location evidence="1">Cell membrane</location>
        <topology evidence="1">Lipid-anchor</topology>
        <topology evidence="1">GPI-anchor</topology>
    </subcellularLocation>
</comment>
<evidence type="ECO:0000256" key="10">
    <source>
        <dbReference type="SAM" id="MobiDB-lite"/>
    </source>
</evidence>
<keyword evidence="3" id="KW-0336">GPI-anchor</keyword>
<comment type="similarity">
    <text evidence="9">Belongs to the early nodulin-like (ENODL) family.</text>
</comment>
<evidence type="ECO:0000256" key="12">
    <source>
        <dbReference type="SAM" id="SignalP"/>
    </source>
</evidence>
<evidence type="ECO:0000256" key="8">
    <source>
        <dbReference type="ARBA" id="ARBA00023288"/>
    </source>
</evidence>
<evidence type="ECO:0000256" key="1">
    <source>
        <dbReference type="ARBA" id="ARBA00004609"/>
    </source>
</evidence>
<keyword evidence="11" id="KW-1133">Transmembrane helix</keyword>
<keyword evidence="6" id="KW-1015">Disulfide bond</keyword>
<dbReference type="InterPro" id="IPR003245">
    <property type="entry name" value="Phytocyanin_dom"/>
</dbReference>
<dbReference type="InterPro" id="IPR008972">
    <property type="entry name" value="Cupredoxin"/>
</dbReference>
<protein>
    <recommendedName>
        <fullName evidence="13">Phytocyanin domain-containing protein</fullName>
    </recommendedName>
</protein>
<evidence type="ECO:0000256" key="5">
    <source>
        <dbReference type="ARBA" id="ARBA00023136"/>
    </source>
</evidence>
<evidence type="ECO:0000256" key="4">
    <source>
        <dbReference type="ARBA" id="ARBA00022729"/>
    </source>
</evidence>
<organism evidence="14 15">
    <name type="scientific">Dipteronia sinensis</name>
    <dbReference type="NCBI Taxonomy" id="43782"/>
    <lineage>
        <taxon>Eukaryota</taxon>
        <taxon>Viridiplantae</taxon>
        <taxon>Streptophyta</taxon>
        <taxon>Embryophyta</taxon>
        <taxon>Tracheophyta</taxon>
        <taxon>Spermatophyta</taxon>
        <taxon>Magnoliopsida</taxon>
        <taxon>eudicotyledons</taxon>
        <taxon>Gunneridae</taxon>
        <taxon>Pentapetalae</taxon>
        <taxon>rosids</taxon>
        <taxon>malvids</taxon>
        <taxon>Sapindales</taxon>
        <taxon>Sapindaceae</taxon>
        <taxon>Hippocastanoideae</taxon>
        <taxon>Acereae</taxon>
        <taxon>Dipteronia</taxon>
    </lineage>
</organism>
<keyword evidence="2" id="KW-1003">Cell membrane</keyword>
<dbReference type="Proteomes" id="UP001281410">
    <property type="component" value="Unassembled WGS sequence"/>
</dbReference>
<evidence type="ECO:0000256" key="6">
    <source>
        <dbReference type="ARBA" id="ARBA00023157"/>
    </source>
</evidence>
<name>A0AAE0A0P7_9ROSI</name>
<reference evidence="14" key="1">
    <citation type="journal article" date="2023" name="Plant J.">
        <title>Genome sequences and population genomics provide insights into the demographic history, inbreeding, and mutation load of two 'living fossil' tree species of Dipteronia.</title>
        <authorList>
            <person name="Feng Y."/>
            <person name="Comes H.P."/>
            <person name="Chen J."/>
            <person name="Zhu S."/>
            <person name="Lu R."/>
            <person name="Zhang X."/>
            <person name="Li P."/>
            <person name="Qiu J."/>
            <person name="Olsen K.M."/>
            <person name="Qiu Y."/>
        </authorList>
    </citation>
    <scope>NUCLEOTIDE SEQUENCE</scope>
    <source>
        <strain evidence="14">NBL</strain>
    </source>
</reference>
<evidence type="ECO:0000256" key="2">
    <source>
        <dbReference type="ARBA" id="ARBA00022475"/>
    </source>
</evidence>
<dbReference type="Pfam" id="PF02298">
    <property type="entry name" value="Cu_bind_like"/>
    <property type="match status" value="1"/>
</dbReference>
<dbReference type="EMBL" id="JANJYJ010000007">
    <property type="protein sequence ID" value="KAK3198544.1"/>
    <property type="molecule type" value="Genomic_DNA"/>
</dbReference>
<accession>A0AAE0A0P7</accession>
<feature type="transmembrane region" description="Helical" evidence="11">
    <location>
        <begin position="283"/>
        <end position="304"/>
    </location>
</feature>
<feature type="domain" description="Phytocyanin" evidence="13">
    <location>
        <begin position="28"/>
        <end position="129"/>
    </location>
</feature>
<dbReference type="InterPro" id="IPR041846">
    <property type="entry name" value="ENL_dom"/>
</dbReference>
<feature type="region of interest" description="Disordered" evidence="10">
    <location>
        <begin position="131"/>
        <end position="284"/>
    </location>
</feature>
<dbReference type="PANTHER" id="PTHR33021">
    <property type="entry name" value="BLUE COPPER PROTEIN"/>
    <property type="match status" value="1"/>
</dbReference>
<dbReference type="SUPFAM" id="SSF49503">
    <property type="entry name" value="Cupredoxins"/>
    <property type="match status" value="1"/>
</dbReference>
<keyword evidence="11" id="KW-0812">Transmembrane</keyword>
<evidence type="ECO:0000256" key="3">
    <source>
        <dbReference type="ARBA" id="ARBA00022622"/>
    </source>
</evidence>
<keyword evidence="4 12" id="KW-0732">Signal</keyword>
<dbReference type="GO" id="GO:0009055">
    <property type="term" value="F:electron transfer activity"/>
    <property type="evidence" value="ECO:0007669"/>
    <property type="project" value="InterPro"/>
</dbReference>
<keyword evidence="5 11" id="KW-0472">Membrane</keyword>